<evidence type="ECO:0000313" key="1">
    <source>
        <dbReference type="EMBL" id="EFX67646.1"/>
    </source>
</evidence>
<evidence type="ECO:0000313" key="2">
    <source>
        <dbReference type="Proteomes" id="UP000000305"/>
    </source>
</evidence>
<accession>E9HKU6</accession>
<reference evidence="1 2" key="1">
    <citation type="journal article" date="2011" name="Science">
        <title>The ecoresponsive genome of Daphnia pulex.</title>
        <authorList>
            <person name="Colbourne J.K."/>
            <person name="Pfrender M.E."/>
            <person name="Gilbert D."/>
            <person name="Thomas W.K."/>
            <person name="Tucker A."/>
            <person name="Oakley T.H."/>
            <person name="Tokishita S."/>
            <person name="Aerts A."/>
            <person name="Arnold G.J."/>
            <person name="Basu M.K."/>
            <person name="Bauer D.J."/>
            <person name="Caceres C.E."/>
            <person name="Carmel L."/>
            <person name="Casola C."/>
            <person name="Choi J.H."/>
            <person name="Detter J.C."/>
            <person name="Dong Q."/>
            <person name="Dusheyko S."/>
            <person name="Eads B.D."/>
            <person name="Frohlich T."/>
            <person name="Geiler-Samerotte K.A."/>
            <person name="Gerlach D."/>
            <person name="Hatcher P."/>
            <person name="Jogdeo S."/>
            <person name="Krijgsveld J."/>
            <person name="Kriventseva E.V."/>
            <person name="Kultz D."/>
            <person name="Laforsch C."/>
            <person name="Lindquist E."/>
            <person name="Lopez J."/>
            <person name="Manak J.R."/>
            <person name="Muller J."/>
            <person name="Pangilinan J."/>
            <person name="Patwardhan R.P."/>
            <person name="Pitluck S."/>
            <person name="Pritham E.J."/>
            <person name="Rechtsteiner A."/>
            <person name="Rho M."/>
            <person name="Rogozin I.B."/>
            <person name="Sakarya O."/>
            <person name="Salamov A."/>
            <person name="Schaack S."/>
            <person name="Shapiro H."/>
            <person name="Shiga Y."/>
            <person name="Skalitzky C."/>
            <person name="Smith Z."/>
            <person name="Souvorov A."/>
            <person name="Sung W."/>
            <person name="Tang Z."/>
            <person name="Tsuchiya D."/>
            <person name="Tu H."/>
            <person name="Vos H."/>
            <person name="Wang M."/>
            <person name="Wolf Y.I."/>
            <person name="Yamagata H."/>
            <person name="Yamada T."/>
            <person name="Ye Y."/>
            <person name="Shaw J.R."/>
            <person name="Andrews J."/>
            <person name="Crease T.J."/>
            <person name="Tang H."/>
            <person name="Lucas S.M."/>
            <person name="Robertson H.M."/>
            <person name="Bork P."/>
            <person name="Koonin E.V."/>
            <person name="Zdobnov E.M."/>
            <person name="Grigoriev I.V."/>
            <person name="Lynch M."/>
            <person name="Boore J.L."/>
        </authorList>
    </citation>
    <scope>NUCLEOTIDE SEQUENCE [LARGE SCALE GENOMIC DNA]</scope>
</reference>
<dbReference type="HOGENOM" id="CLU_1887805_0_0_1"/>
<proteinExistence type="predicted"/>
<dbReference type="AlphaFoldDB" id="E9HKU6"/>
<dbReference type="KEGG" id="dpx:DAPPUDRAFT_261281"/>
<dbReference type="OrthoDB" id="6357282at2759"/>
<gene>
    <name evidence="1" type="ORF">DAPPUDRAFT_261281</name>
</gene>
<protein>
    <submittedName>
        <fullName evidence="1">Uncharacterized protein</fullName>
    </submittedName>
</protein>
<sequence>MDKQYSGVFVHPKEFDGYVVDYIIEGLLPIKHVDSPAFIKLMSFISPEHKAFRLFGAHGTETQLETDEEEDDDAVVGTDLEFLLLDYDDADDRYKLPWHCKCVAHLLNLLARKDAEKALETPAFKLASDSALTKL</sequence>
<dbReference type="InParanoid" id="E9HKU6"/>
<dbReference type="EMBL" id="GL732672">
    <property type="protein sequence ID" value="EFX67646.1"/>
    <property type="molecule type" value="Genomic_DNA"/>
</dbReference>
<organism evidence="1 2">
    <name type="scientific">Daphnia pulex</name>
    <name type="common">Water flea</name>
    <dbReference type="NCBI Taxonomy" id="6669"/>
    <lineage>
        <taxon>Eukaryota</taxon>
        <taxon>Metazoa</taxon>
        <taxon>Ecdysozoa</taxon>
        <taxon>Arthropoda</taxon>
        <taxon>Crustacea</taxon>
        <taxon>Branchiopoda</taxon>
        <taxon>Diplostraca</taxon>
        <taxon>Cladocera</taxon>
        <taxon>Anomopoda</taxon>
        <taxon>Daphniidae</taxon>
        <taxon>Daphnia</taxon>
    </lineage>
</organism>
<keyword evidence="2" id="KW-1185">Reference proteome</keyword>
<dbReference type="Proteomes" id="UP000000305">
    <property type="component" value="Unassembled WGS sequence"/>
</dbReference>
<name>E9HKU6_DAPPU</name>